<feature type="active site" evidence="3">
    <location>
        <position position="179"/>
    </location>
</feature>
<proteinExistence type="predicted"/>
<evidence type="ECO:0000256" key="2">
    <source>
        <dbReference type="ARBA" id="ARBA00023027"/>
    </source>
</evidence>
<feature type="transmembrane region" description="Helical" evidence="4">
    <location>
        <begin position="12"/>
        <end position="33"/>
    </location>
</feature>
<dbReference type="EMBL" id="CP018477">
    <property type="protein sequence ID" value="ASV75990.1"/>
    <property type="molecule type" value="Genomic_DNA"/>
</dbReference>
<dbReference type="GO" id="GO:0016491">
    <property type="term" value="F:oxidoreductase activity"/>
    <property type="evidence" value="ECO:0007669"/>
    <property type="project" value="UniProtKB-KW"/>
</dbReference>
<dbReference type="Pfam" id="PF14833">
    <property type="entry name" value="NAD_binding_11"/>
    <property type="match status" value="1"/>
</dbReference>
<dbReference type="OrthoDB" id="9786703at2"/>
<dbReference type="InterPro" id="IPR013328">
    <property type="entry name" value="6PGD_dom2"/>
</dbReference>
<dbReference type="KEGG" id="ttf:THTE_3388"/>
<evidence type="ECO:0000259" key="6">
    <source>
        <dbReference type="Pfam" id="PF14833"/>
    </source>
</evidence>
<keyword evidence="2" id="KW-0520">NAD</keyword>
<name>A0A286RJ47_9BACT</name>
<dbReference type="InterPro" id="IPR006115">
    <property type="entry name" value="6PGDH_NADP-bd"/>
</dbReference>
<evidence type="ECO:0000313" key="8">
    <source>
        <dbReference type="Proteomes" id="UP000215086"/>
    </source>
</evidence>
<protein>
    <submittedName>
        <fullName evidence="7">6-phosphogluconate dehydrogenase, NAD-binding</fullName>
    </submittedName>
</protein>
<evidence type="ECO:0000256" key="1">
    <source>
        <dbReference type="ARBA" id="ARBA00023002"/>
    </source>
</evidence>
<dbReference type="AlphaFoldDB" id="A0A286RJ47"/>
<evidence type="ECO:0000259" key="5">
    <source>
        <dbReference type="Pfam" id="PF03446"/>
    </source>
</evidence>
<sequence length="304" mass="33413">MSSAQPTGDQEFGFIGIGQMGQAMVANWLALGYRVRVYNRTREKIRPLLEQGAIEATSPADAVVPGGLVMTCVSDDQALLSIFDDGEVFRRLGPQDIHVSMSTISPRTARLLAEKHNQLGGVYLASPVMGRPDTVAAKRQTFYISGPAAARHRVKPLLQAISRQVLELGDGPEAAHVAKLASNFLIATVVESLSEAFAFVEKNGLPPQTFFDTITEFLFDCFIYKGYGRHLLSGQFREPLFRLQLGLKDINLSLQSATESRTPMPFLSVLRDRYLAALAQGYGDWDWTAIALEVRRQAGLLPSQ</sequence>
<gene>
    <name evidence="7" type="ORF">THTE_3388</name>
</gene>
<evidence type="ECO:0000256" key="3">
    <source>
        <dbReference type="PIRSR" id="PIRSR000103-1"/>
    </source>
</evidence>
<dbReference type="Gene3D" id="3.40.50.720">
    <property type="entry name" value="NAD(P)-binding Rossmann-like Domain"/>
    <property type="match status" value="1"/>
</dbReference>
<dbReference type="PANTHER" id="PTHR43580:SF2">
    <property type="entry name" value="CYTOKINE-LIKE NUCLEAR FACTOR N-PAC"/>
    <property type="match status" value="1"/>
</dbReference>
<dbReference type="InterPro" id="IPR029154">
    <property type="entry name" value="HIBADH-like_NADP-bd"/>
</dbReference>
<dbReference type="PANTHER" id="PTHR43580">
    <property type="entry name" value="OXIDOREDUCTASE GLYR1-RELATED"/>
    <property type="match status" value="1"/>
</dbReference>
<dbReference type="Gene3D" id="1.10.1040.10">
    <property type="entry name" value="N-(1-d-carboxylethyl)-l-norvaline Dehydrogenase, domain 2"/>
    <property type="match status" value="1"/>
</dbReference>
<dbReference type="GO" id="GO:0050661">
    <property type="term" value="F:NADP binding"/>
    <property type="evidence" value="ECO:0007669"/>
    <property type="project" value="InterPro"/>
</dbReference>
<dbReference type="PIRSF" id="PIRSF000103">
    <property type="entry name" value="HIBADH"/>
    <property type="match status" value="1"/>
</dbReference>
<dbReference type="SUPFAM" id="SSF48179">
    <property type="entry name" value="6-phosphogluconate dehydrogenase C-terminal domain-like"/>
    <property type="match status" value="1"/>
</dbReference>
<keyword evidence="1" id="KW-0560">Oxidoreductase</keyword>
<organism evidence="7 8">
    <name type="scientific">Thermogutta terrifontis</name>
    <dbReference type="NCBI Taxonomy" id="1331910"/>
    <lineage>
        <taxon>Bacteria</taxon>
        <taxon>Pseudomonadati</taxon>
        <taxon>Planctomycetota</taxon>
        <taxon>Planctomycetia</taxon>
        <taxon>Pirellulales</taxon>
        <taxon>Thermoguttaceae</taxon>
        <taxon>Thermogutta</taxon>
    </lineage>
</organism>
<dbReference type="RefSeq" id="WP_095415876.1">
    <property type="nucleotide sequence ID" value="NZ_CP018477.1"/>
</dbReference>
<dbReference type="Proteomes" id="UP000215086">
    <property type="component" value="Chromosome"/>
</dbReference>
<dbReference type="InterPro" id="IPR036291">
    <property type="entry name" value="NAD(P)-bd_dom_sf"/>
</dbReference>
<dbReference type="InterPro" id="IPR015815">
    <property type="entry name" value="HIBADH-related"/>
</dbReference>
<evidence type="ECO:0000313" key="7">
    <source>
        <dbReference type="EMBL" id="ASV75990.1"/>
    </source>
</evidence>
<keyword evidence="4" id="KW-1133">Transmembrane helix</keyword>
<dbReference type="SUPFAM" id="SSF51735">
    <property type="entry name" value="NAD(P)-binding Rossmann-fold domains"/>
    <property type="match status" value="1"/>
</dbReference>
<evidence type="ECO:0000256" key="4">
    <source>
        <dbReference type="SAM" id="Phobius"/>
    </source>
</evidence>
<keyword evidence="4" id="KW-0812">Transmembrane</keyword>
<feature type="domain" description="6-phosphogluconate dehydrogenase NADP-binding" evidence="5">
    <location>
        <begin position="12"/>
        <end position="167"/>
    </location>
</feature>
<keyword evidence="4" id="KW-0472">Membrane</keyword>
<feature type="domain" description="3-hydroxyisobutyrate dehydrogenase-like NAD-binding" evidence="6">
    <location>
        <begin position="174"/>
        <end position="291"/>
    </location>
</feature>
<dbReference type="GO" id="GO:0051287">
    <property type="term" value="F:NAD binding"/>
    <property type="evidence" value="ECO:0007669"/>
    <property type="project" value="InterPro"/>
</dbReference>
<accession>A0A286RJ47</accession>
<dbReference type="InterPro" id="IPR051265">
    <property type="entry name" value="HIBADH-related_NP60_sf"/>
</dbReference>
<dbReference type="InterPro" id="IPR008927">
    <property type="entry name" value="6-PGluconate_DH-like_C_sf"/>
</dbReference>
<reference evidence="7 8" key="1">
    <citation type="journal article" name="Front. Microbiol.">
        <title>Sugar Metabolism of the First Thermophilic Planctomycete Thermogutta terrifontis: Comparative Genomic and Transcriptomic Approaches.</title>
        <authorList>
            <person name="Elcheninov A.G."/>
            <person name="Menzel P."/>
            <person name="Gudbergsdottir S.R."/>
            <person name="Slesarev A.I."/>
            <person name="Kadnikov V.V."/>
            <person name="Krogh A."/>
            <person name="Bonch-Osmolovskaya E.A."/>
            <person name="Peng X."/>
            <person name="Kublanov I.V."/>
        </authorList>
    </citation>
    <scope>NUCLEOTIDE SEQUENCE [LARGE SCALE GENOMIC DNA]</scope>
    <source>
        <strain evidence="7 8">R1</strain>
    </source>
</reference>
<dbReference type="Pfam" id="PF03446">
    <property type="entry name" value="NAD_binding_2"/>
    <property type="match status" value="1"/>
</dbReference>
<keyword evidence="8" id="KW-1185">Reference proteome</keyword>